<dbReference type="eggNOG" id="arCOG13623">
    <property type="taxonomic scope" value="Archaea"/>
</dbReference>
<proteinExistence type="predicted"/>
<feature type="transmembrane region" description="Helical" evidence="1">
    <location>
        <begin position="6"/>
        <end position="23"/>
    </location>
</feature>
<name>M0L0K7_HALJT</name>
<organism evidence="2 3">
    <name type="scientific">Haloarcula japonica (strain ATCC 49778 / DSM 6131 / JCM 7785 / NBRC 101032 / NCIMB 13157 / TR-1)</name>
    <dbReference type="NCBI Taxonomy" id="1227453"/>
    <lineage>
        <taxon>Archaea</taxon>
        <taxon>Methanobacteriati</taxon>
        <taxon>Methanobacteriota</taxon>
        <taxon>Stenosarchaea group</taxon>
        <taxon>Halobacteria</taxon>
        <taxon>Halobacteriales</taxon>
        <taxon>Haloarculaceae</taxon>
        <taxon>Haloarcula</taxon>
    </lineage>
</organism>
<dbReference type="RefSeq" id="WP_004595025.1">
    <property type="nucleotide sequence ID" value="NZ_AOLY01000046.1"/>
</dbReference>
<sequence length="102" mass="11057">MVPGVFNLALGSSYLLLLGLIGIQYRRGRIVSRQLPMLLGMCATWLSYSLLQVTQGGPVPTGTPLNYVLDGVAIVLLVAGSGGLYWWWRHRGHEDTGSSPTD</sequence>
<evidence type="ECO:0000256" key="1">
    <source>
        <dbReference type="SAM" id="Phobius"/>
    </source>
</evidence>
<evidence type="ECO:0000313" key="3">
    <source>
        <dbReference type="Proteomes" id="UP000011524"/>
    </source>
</evidence>
<dbReference type="PATRIC" id="fig|1227453.3.peg.4122"/>
<keyword evidence="3" id="KW-1185">Reference proteome</keyword>
<reference evidence="2 3" key="1">
    <citation type="journal article" date="2014" name="PLoS Genet.">
        <title>Phylogenetically driven sequencing of extremely halophilic archaea reveals strategies for static and dynamic osmo-response.</title>
        <authorList>
            <person name="Becker E.A."/>
            <person name="Seitzer P.M."/>
            <person name="Tritt A."/>
            <person name="Larsen D."/>
            <person name="Krusor M."/>
            <person name="Yao A.I."/>
            <person name="Wu D."/>
            <person name="Madern D."/>
            <person name="Eisen J.A."/>
            <person name="Darling A.E."/>
            <person name="Facciotti M.T."/>
        </authorList>
    </citation>
    <scope>NUCLEOTIDE SEQUENCE [LARGE SCALE GENOMIC DNA]</scope>
    <source>
        <strain evidence="3">ATCC 49778 / DSM 6131 / JCM 7785 / NBRC 101032 / NCIMB 13157 / TR-1</strain>
    </source>
</reference>
<dbReference type="Proteomes" id="UP000011524">
    <property type="component" value="Unassembled WGS sequence"/>
</dbReference>
<accession>M0L0K7</accession>
<keyword evidence="1" id="KW-0812">Transmembrane</keyword>
<protein>
    <submittedName>
        <fullName evidence="2">Uncharacterized protein</fullName>
    </submittedName>
</protein>
<keyword evidence="1" id="KW-1133">Transmembrane helix</keyword>
<dbReference type="EMBL" id="AOLY01000046">
    <property type="protein sequence ID" value="EMA27097.1"/>
    <property type="molecule type" value="Genomic_DNA"/>
</dbReference>
<feature type="transmembrane region" description="Helical" evidence="1">
    <location>
        <begin position="65"/>
        <end position="88"/>
    </location>
</feature>
<keyword evidence="1" id="KW-0472">Membrane</keyword>
<gene>
    <name evidence="2" type="ORF">C444_20981</name>
</gene>
<comment type="caution">
    <text evidence="2">The sequence shown here is derived from an EMBL/GenBank/DDBJ whole genome shotgun (WGS) entry which is preliminary data.</text>
</comment>
<evidence type="ECO:0000313" key="2">
    <source>
        <dbReference type="EMBL" id="EMA27097.1"/>
    </source>
</evidence>
<feature type="transmembrane region" description="Helical" evidence="1">
    <location>
        <begin position="35"/>
        <end position="53"/>
    </location>
</feature>
<dbReference type="AlphaFoldDB" id="M0L0K7"/>